<dbReference type="AlphaFoldDB" id="A0A1T4YLR2"/>
<name>A0A1T4YLR2_9BACT</name>
<keyword evidence="1" id="KW-1277">Toxin-antitoxin system</keyword>
<dbReference type="STRING" id="48467.SAMN02745166_03660"/>
<dbReference type="Proteomes" id="UP000190774">
    <property type="component" value="Unassembled WGS sequence"/>
</dbReference>
<dbReference type="RefSeq" id="WP_078814837.1">
    <property type="nucleotide sequence ID" value="NZ_FUYE01000014.1"/>
</dbReference>
<reference evidence="3" key="1">
    <citation type="submission" date="2017-02" db="EMBL/GenBank/DDBJ databases">
        <authorList>
            <person name="Varghese N."/>
            <person name="Submissions S."/>
        </authorList>
    </citation>
    <scope>NUCLEOTIDE SEQUENCE [LARGE SCALE GENOMIC DNA]</scope>
    <source>
        <strain evidence="3">ATCC 700200</strain>
    </source>
</reference>
<dbReference type="Pfam" id="PF02697">
    <property type="entry name" value="VAPB_antitox"/>
    <property type="match status" value="1"/>
</dbReference>
<dbReference type="EMBL" id="FUYE01000014">
    <property type="protein sequence ID" value="SKB02702.1"/>
    <property type="molecule type" value="Genomic_DNA"/>
</dbReference>
<dbReference type="InterPro" id="IPR003847">
    <property type="entry name" value="Put_antitoxin"/>
</dbReference>
<keyword evidence="3" id="KW-1185">Reference proteome</keyword>
<organism evidence="2 3">
    <name type="scientific">Prosthecobacter debontii</name>
    <dbReference type="NCBI Taxonomy" id="48467"/>
    <lineage>
        <taxon>Bacteria</taxon>
        <taxon>Pseudomonadati</taxon>
        <taxon>Verrucomicrobiota</taxon>
        <taxon>Verrucomicrobiia</taxon>
        <taxon>Verrucomicrobiales</taxon>
        <taxon>Verrucomicrobiaceae</taxon>
        <taxon>Prosthecobacter</taxon>
    </lineage>
</organism>
<evidence type="ECO:0000313" key="2">
    <source>
        <dbReference type="EMBL" id="SKB02702.1"/>
    </source>
</evidence>
<protein>
    <submittedName>
        <fullName evidence="2">Uncharacterized ACR, COG1753</fullName>
    </submittedName>
</protein>
<dbReference type="OrthoDB" id="199910at2"/>
<evidence type="ECO:0000313" key="3">
    <source>
        <dbReference type="Proteomes" id="UP000190774"/>
    </source>
</evidence>
<sequence>MSTKTITLGLDAYEKLRKAKRGGESFTEVVKRAIWPDAPLTGEALRQQYRNGGAQVSEKYLKAVEAATEHDPIPDNPWD</sequence>
<gene>
    <name evidence="2" type="ORF">SAMN02745166_03660</name>
</gene>
<accession>A0A1T4YLR2</accession>
<evidence type="ECO:0000256" key="1">
    <source>
        <dbReference type="ARBA" id="ARBA00022649"/>
    </source>
</evidence>
<proteinExistence type="predicted"/>